<dbReference type="PRINTS" id="PR00625">
    <property type="entry name" value="JDOMAIN"/>
</dbReference>
<dbReference type="HOGENOM" id="CLU_1210803_0_0_1"/>
<dbReference type="PROSITE" id="PS50076">
    <property type="entry name" value="DNAJ_2"/>
    <property type="match status" value="1"/>
</dbReference>
<dbReference type="PROSITE" id="PS00636">
    <property type="entry name" value="DNAJ_1"/>
    <property type="match status" value="1"/>
</dbReference>
<dbReference type="Pfam" id="PF00226">
    <property type="entry name" value="DnaJ"/>
    <property type="match status" value="1"/>
</dbReference>
<dbReference type="Gene3D" id="1.10.287.110">
    <property type="entry name" value="DnaJ domain"/>
    <property type="match status" value="1"/>
</dbReference>
<evidence type="ECO:0000313" key="1">
    <source>
        <dbReference type="EMBL" id="EKC20323.1"/>
    </source>
</evidence>
<dbReference type="PANTHER" id="PTHR44873">
    <property type="entry name" value="DNAJ HOMOLOG SUBFAMILY C MEMBER 30, MITOCHONDRIAL"/>
    <property type="match status" value="1"/>
</dbReference>
<dbReference type="EMBL" id="JH821903">
    <property type="protein sequence ID" value="EKC20323.1"/>
    <property type="molecule type" value="Genomic_DNA"/>
</dbReference>
<dbReference type="InParanoid" id="K1PFD4"/>
<proteinExistence type="predicted"/>
<dbReference type="PANTHER" id="PTHR44873:SF1">
    <property type="entry name" value="DNAJ HOMOLOG SUBFAMILY C MEMBER 30, MITOCHONDRIAL"/>
    <property type="match status" value="1"/>
</dbReference>
<protein>
    <submittedName>
        <fullName evidence="1">DnaJ-like protein subfamily C member 30</fullName>
    </submittedName>
</protein>
<name>K1PFD4_MAGGI</name>
<dbReference type="InterPro" id="IPR036869">
    <property type="entry name" value="J_dom_sf"/>
</dbReference>
<reference evidence="1" key="1">
    <citation type="journal article" date="2012" name="Nature">
        <title>The oyster genome reveals stress adaptation and complexity of shell formation.</title>
        <authorList>
            <person name="Zhang G."/>
            <person name="Fang X."/>
            <person name="Guo X."/>
            <person name="Li L."/>
            <person name="Luo R."/>
            <person name="Xu F."/>
            <person name="Yang P."/>
            <person name="Zhang L."/>
            <person name="Wang X."/>
            <person name="Qi H."/>
            <person name="Xiong Z."/>
            <person name="Que H."/>
            <person name="Xie Y."/>
            <person name="Holland P.W."/>
            <person name="Paps J."/>
            <person name="Zhu Y."/>
            <person name="Wu F."/>
            <person name="Chen Y."/>
            <person name="Wang J."/>
            <person name="Peng C."/>
            <person name="Meng J."/>
            <person name="Yang L."/>
            <person name="Liu J."/>
            <person name="Wen B."/>
            <person name="Zhang N."/>
            <person name="Huang Z."/>
            <person name="Zhu Q."/>
            <person name="Feng Y."/>
            <person name="Mount A."/>
            <person name="Hedgecock D."/>
            <person name="Xu Z."/>
            <person name="Liu Y."/>
            <person name="Domazet-Loso T."/>
            <person name="Du Y."/>
            <person name="Sun X."/>
            <person name="Zhang S."/>
            <person name="Liu B."/>
            <person name="Cheng P."/>
            <person name="Jiang X."/>
            <person name="Li J."/>
            <person name="Fan D."/>
            <person name="Wang W."/>
            <person name="Fu W."/>
            <person name="Wang T."/>
            <person name="Wang B."/>
            <person name="Zhang J."/>
            <person name="Peng Z."/>
            <person name="Li Y."/>
            <person name="Li N."/>
            <person name="Wang J."/>
            <person name="Chen M."/>
            <person name="He Y."/>
            <person name="Tan F."/>
            <person name="Song X."/>
            <person name="Zheng Q."/>
            <person name="Huang R."/>
            <person name="Yang H."/>
            <person name="Du X."/>
            <person name="Chen L."/>
            <person name="Yang M."/>
            <person name="Gaffney P.M."/>
            <person name="Wang S."/>
            <person name="Luo L."/>
            <person name="She Z."/>
            <person name="Ming Y."/>
            <person name="Huang W."/>
            <person name="Zhang S."/>
            <person name="Huang B."/>
            <person name="Zhang Y."/>
            <person name="Qu T."/>
            <person name="Ni P."/>
            <person name="Miao G."/>
            <person name="Wang J."/>
            <person name="Wang Q."/>
            <person name="Steinberg C.E."/>
            <person name="Wang H."/>
            <person name="Li N."/>
            <person name="Qian L."/>
            <person name="Zhang G."/>
            <person name="Li Y."/>
            <person name="Yang H."/>
            <person name="Liu X."/>
            <person name="Wang J."/>
            <person name="Yin Y."/>
            <person name="Wang J."/>
        </authorList>
    </citation>
    <scope>NUCLEOTIDE SEQUENCE [LARGE SCALE GENOMIC DNA]</scope>
    <source>
        <strain evidence="1">05x7-T-G4-1.051#20</strain>
    </source>
</reference>
<dbReference type="CDD" id="cd06257">
    <property type="entry name" value="DnaJ"/>
    <property type="match status" value="1"/>
</dbReference>
<dbReference type="InterPro" id="IPR001623">
    <property type="entry name" value="DnaJ_domain"/>
</dbReference>
<dbReference type="InterPro" id="IPR053025">
    <property type="entry name" value="Mito_ATP_Synthase-Asso"/>
</dbReference>
<dbReference type="SMART" id="SM00271">
    <property type="entry name" value="DnaJ"/>
    <property type="match status" value="1"/>
</dbReference>
<sequence>MFSVTSGQPFLFQMLSRSFRFLQSRLFATKHRHTRNSFYYDVLKLPSTASQTQIKEAFFKLSKIHHPDVSDSEDSKLQFHLIADAYAILGNVHSRRMYDRGLISEATSAPLAKPEEEEYNPFKLPPKPVKSDLDKEVLQKYQDISVQRRREKQLGVAVKEKEKAKDHDSDNLVGVVMFKVGYHGYFFKDIDAKQMGYDKEAQRGSVPKTLY</sequence>
<dbReference type="InterPro" id="IPR018253">
    <property type="entry name" value="DnaJ_domain_CS"/>
</dbReference>
<dbReference type="SUPFAM" id="SSF46565">
    <property type="entry name" value="Chaperone J-domain"/>
    <property type="match status" value="1"/>
</dbReference>
<dbReference type="AlphaFoldDB" id="K1PFD4"/>
<gene>
    <name evidence="1" type="ORF">CGI_10006302</name>
</gene>
<accession>K1PFD4</accession>
<organism evidence="1">
    <name type="scientific">Magallana gigas</name>
    <name type="common">Pacific oyster</name>
    <name type="synonym">Crassostrea gigas</name>
    <dbReference type="NCBI Taxonomy" id="29159"/>
    <lineage>
        <taxon>Eukaryota</taxon>
        <taxon>Metazoa</taxon>
        <taxon>Spiralia</taxon>
        <taxon>Lophotrochozoa</taxon>
        <taxon>Mollusca</taxon>
        <taxon>Bivalvia</taxon>
        <taxon>Autobranchia</taxon>
        <taxon>Pteriomorphia</taxon>
        <taxon>Ostreida</taxon>
        <taxon>Ostreoidea</taxon>
        <taxon>Ostreidae</taxon>
        <taxon>Magallana</taxon>
    </lineage>
</organism>